<dbReference type="Pfam" id="PF00072">
    <property type="entry name" value="Response_reg"/>
    <property type="match status" value="1"/>
</dbReference>
<gene>
    <name evidence="4" type="ORF">GCM10007874_68860</name>
</gene>
<sequence>MAARMKILVVDDDDSMRQAISRLLNAAGYENATFPTAEACLASGVTSNADCLICDLHLPAMSGLDLLAELRRRNCGIPVILMTAFDERGLHLRALESGAAAYLAKPFLGTTLLESIQGLGGAGSGADEI</sequence>
<dbReference type="PROSITE" id="PS50110">
    <property type="entry name" value="RESPONSE_REGULATORY"/>
    <property type="match status" value="1"/>
</dbReference>
<dbReference type="RefSeq" id="WP_284316796.1">
    <property type="nucleotide sequence ID" value="NZ_BSPC01000087.1"/>
</dbReference>
<feature type="domain" description="Response regulatory" evidence="3">
    <location>
        <begin position="6"/>
        <end position="120"/>
    </location>
</feature>
<evidence type="ECO:0000259" key="3">
    <source>
        <dbReference type="PROSITE" id="PS50110"/>
    </source>
</evidence>
<protein>
    <recommendedName>
        <fullName evidence="3">Response regulatory domain-containing protein</fullName>
    </recommendedName>
</protein>
<evidence type="ECO:0000256" key="1">
    <source>
        <dbReference type="ARBA" id="ARBA00022553"/>
    </source>
</evidence>
<comment type="caution">
    <text evidence="4">The sequence shown here is derived from an EMBL/GenBank/DDBJ whole genome shotgun (WGS) entry which is preliminary data.</text>
</comment>
<dbReference type="SMART" id="SM00448">
    <property type="entry name" value="REC"/>
    <property type="match status" value="1"/>
</dbReference>
<evidence type="ECO:0000313" key="4">
    <source>
        <dbReference type="EMBL" id="GLS23865.1"/>
    </source>
</evidence>
<keyword evidence="5" id="KW-1185">Reference proteome</keyword>
<dbReference type="EMBL" id="BSPC01000087">
    <property type="protein sequence ID" value="GLS23865.1"/>
    <property type="molecule type" value="Genomic_DNA"/>
</dbReference>
<feature type="modified residue" description="4-aspartylphosphate" evidence="2">
    <location>
        <position position="55"/>
    </location>
</feature>
<keyword evidence="1 2" id="KW-0597">Phosphoprotein</keyword>
<dbReference type="InterPro" id="IPR011006">
    <property type="entry name" value="CheY-like_superfamily"/>
</dbReference>
<name>A0ABQ6CVN3_9HYPH</name>
<dbReference type="PANTHER" id="PTHR44591:SF25">
    <property type="entry name" value="CHEMOTAXIS TWO-COMPONENT RESPONSE REGULATOR"/>
    <property type="match status" value="1"/>
</dbReference>
<organism evidence="4 5">
    <name type="scientific">Labrys miyagiensis</name>
    <dbReference type="NCBI Taxonomy" id="346912"/>
    <lineage>
        <taxon>Bacteria</taxon>
        <taxon>Pseudomonadati</taxon>
        <taxon>Pseudomonadota</taxon>
        <taxon>Alphaproteobacteria</taxon>
        <taxon>Hyphomicrobiales</taxon>
        <taxon>Xanthobacteraceae</taxon>
        <taxon>Labrys</taxon>
    </lineage>
</organism>
<dbReference type="Gene3D" id="3.40.50.2300">
    <property type="match status" value="1"/>
</dbReference>
<reference evidence="5" key="1">
    <citation type="journal article" date="2019" name="Int. J. Syst. Evol. Microbiol.">
        <title>The Global Catalogue of Microorganisms (GCM) 10K type strain sequencing project: providing services to taxonomists for standard genome sequencing and annotation.</title>
        <authorList>
            <consortium name="The Broad Institute Genomics Platform"/>
            <consortium name="The Broad Institute Genome Sequencing Center for Infectious Disease"/>
            <person name="Wu L."/>
            <person name="Ma J."/>
        </authorList>
    </citation>
    <scope>NUCLEOTIDE SEQUENCE [LARGE SCALE GENOMIC DNA]</scope>
    <source>
        <strain evidence="5">NBRC 101365</strain>
    </source>
</reference>
<dbReference type="InterPro" id="IPR001789">
    <property type="entry name" value="Sig_transdc_resp-reg_receiver"/>
</dbReference>
<evidence type="ECO:0000313" key="5">
    <source>
        <dbReference type="Proteomes" id="UP001156882"/>
    </source>
</evidence>
<dbReference type="PANTHER" id="PTHR44591">
    <property type="entry name" value="STRESS RESPONSE REGULATOR PROTEIN 1"/>
    <property type="match status" value="1"/>
</dbReference>
<dbReference type="CDD" id="cd00156">
    <property type="entry name" value="REC"/>
    <property type="match status" value="1"/>
</dbReference>
<dbReference type="SUPFAM" id="SSF52172">
    <property type="entry name" value="CheY-like"/>
    <property type="match status" value="1"/>
</dbReference>
<evidence type="ECO:0000256" key="2">
    <source>
        <dbReference type="PROSITE-ProRule" id="PRU00169"/>
    </source>
</evidence>
<dbReference type="InterPro" id="IPR050595">
    <property type="entry name" value="Bact_response_regulator"/>
</dbReference>
<proteinExistence type="predicted"/>
<dbReference type="Proteomes" id="UP001156882">
    <property type="component" value="Unassembled WGS sequence"/>
</dbReference>
<accession>A0ABQ6CVN3</accession>